<keyword evidence="2" id="KW-1185">Reference proteome</keyword>
<name>A0A0L0G0C6_9EUKA</name>
<sequence length="150" mass="17275">MRSPKAMKATHIPRMGLDQEITRVMCELDELIFNEETKATQPAEVTEIRGKRKALTQRLHGIASNLDKVVESFKPVKEKMDQLQLSVTNCRSKYLCDVSCVVVILNKQIGAIRNKYLVYFPQGALALSCRWLITQMFRVERETEYKLLAQ</sequence>
<evidence type="ECO:0000313" key="2">
    <source>
        <dbReference type="Proteomes" id="UP000054560"/>
    </source>
</evidence>
<accession>A0A0L0G0C6</accession>
<protein>
    <submittedName>
        <fullName evidence="1">Uncharacterized protein</fullName>
    </submittedName>
</protein>
<gene>
    <name evidence="1" type="ORF">SARC_05193</name>
</gene>
<dbReference type="Proteomes" id="UP000054560">
    <property type="component" value="Unassembled WGS sequence"/>
</dbReference>
<evidence type="ECO:0000313" key="1">
    <source>
        <dbReference type="EMBL" id="KNC82520.1"/>
    </source>
</evidence>
<dbReference type="GeneID" id="25905697"/>
<proteinExistence type="predicted"/>
<dbReference type="EMBL" id="KQ241919">
    <property type="protein sequence ID" value="KNC82520.1"/>
    <property type="molecule type" value="Genomic_DNA"/>
</dbReference>
<dbReference type="AlphaFoldDB" id="A0A0L0G0C6"/>
<dbReference type="RefSeq" id="XP_014156422.1">
    <property type="nucleotide sequence ID" value="XM_014300947.1"/>
</dbReference>
<reference evidence="1 2" key="1">
    <citation type="submission" date="2011-02" db="EMBL/GenBank/DDBJ databases">
        <title>The Genome Sequence of Sphaeroforma arctica JP610.</title>
        <authorList>
            <consortium name="The Broad Institute Genome Sequencing Platform"/>
            <person name="Russ C."/>
            <person name="Cuomo C."/>
            <person name="Young S.K."/>
            <person name="Zeng Q."/>
            <person name="Gargeya S."/>
            <person name="Alvarado L."/>
            <person name="Berlin A."/>
            <person name="Chapman S.B."/>
            <person name="Chen Z."/>
            <person name="Freedman E."/>
            <person name="Gellesch M."/>
            <person name="Goldberg J."/>
            <person name="Griggs A."/>
            <person name="Gujja S."/>
            <person name="Heilman E."/>
            <person name="Heiman D."/>
            <person name="Howarth C."/>
            <person name="Mehta T."/>
            <person name="Neiman D."/>
            <person name="Pearson M."/>
            <person name="Roberts A."/>
            <person name="Saif S."/>
            <person name="Shea T."/>
            <person name="Shenoy N."/>
            <person name="Sisk P."/>
            <person name="Stolte C."/>
            <person name="Sykes S."/>
            <person name="White J."/>
            <person name="Yandava C."/>
            <person name="Burger G."/>
            <person name="Gray M.W."/>
            <person name="Holland P.W.H."/>
            <person name="King N."/>
            <person name="Lang F.B.F."/>
            <person name="Roger A.J."/>
            <person name="Ruiz-Trillo I."/>
            <person name="Haas B."/>
            <person name="Nusbaum C."/>
            <person name="Birren B."/>
        </authorList>
    </citation>
    <scope>NUCLEOTIDE SEQUENCE [LARGE SCALE GENOMIC DNA]</scope>
    <source>
        <strain evidence="1 2">JP610</strain>
    </source>
</reference>
<organism evidence="1 2">
    <name type="scientific">Sphaeroforma arctica JP610</name>
    <dbReference type="NCBI Taxonomy" id="667725"/>
    <lineage>
        <taxon>Eukaryota</taxon>
        <taxon>Ichthyosporea</taxon>
        <taxon>Ichthyophonida</taxon>
        <taxon>Sphaeroforma</taxon>
    </lineage>
</organism>